<organism evidence="1 2">
    <name type="scientific">Colletotrichum lupini</name>
    <dbReference type="NCBI Taxonomy" id="145971"/>
    <lineage>
        <taxon>Eukaryota</taxon>
        <taxon>Fungi</taxon>
        <taxon>Dikarya</taxon>
        <taxon>Ascomycota</taxon>
        <taxon>Pezizomycotina</taxon>
        <taxon>Sordariomycetes</taxon>
        <taxon>Hypocreomycetidae</taxon>
        <taxon>Glomerellales</taxon>
        <taxon>Glomerellaceae</taxon>
        <taxon>Colletotrichum</taxon>
        <taxon>Colletotrichum acutatum species complex</taxon>
    </lineage>
</organism>
<dbReference type="EMBL" id="CP019475">
    <property type="protein sequence ID" value="UQC80065.1"/>
    <property type="molecule type" value="Genomic_DNA"/>
</dbReference>
<keyword evidence="2" id="KW-1185">Reference proteome</keyword>
<gene>
    <name evidence="1" type="ORF">CLUP02_05547</name>
</gene>
<dbReference type="Proteomes" id="UP000830671">
    <property type="component" value="Chromosome 3"/>
</dbReference>
<name>A0A9Q8SNC7_9PEZI</name>
<dbReference type="GeneID" id="73339563"/>
<accession>A0A9Q8SNC7</accession>
<dbReference type="AlphaFoldDB" id="A0A9Q8SNC7"/>
<dbReference type="KEGG" id="clup:CLUP02_05547"/>
<dbReference type="RefSeq" id="XP_049141696.1">
    <property type="nucleotide sequence ID" value="XM_049284553.1"/>
</dbReference>
<reference evidence="1" key="1">
    <citation type="journal article" date="2021" name="Mol. Plant Microbe Interact.">
        <title>Complete Genome Sequence of the Plant-Pathogenic Fungus Colletotrichum lupini.</title>
        <authorList>
            <person name="Baroncelli R."/>
            <person name="Pensec F."/>
            <person name="Da Lio D."/>
            <person name="Boufleur T."/>
            <person name="Vicente I."/>
            <person name="Sarrocco S."/>
            <person name="Picot A."/>
            <person name="Baraldi E."/>
            <person name="Sukno S."/>
            <person name="Thon M."/>
            <person name="Le Floch G."/>
        </authorList>
    </citation>
    <scope>NUCLEOTIDE SEQUENCE</scope>
    <source>
        <strain evidence="1">IMI 504893</strain>
    </source>
</reference>
<evidence type="ECO:0000313" key="2">
    <source>
        <dbReference type="Proteomes" id="UP000830671"/>
    </source>
</evidence>
<sequence length="235" mass="27079">MSIQRIRWMEMVREGKSYHTVRVLGHKYSQLRIGSREQLPSHQTQYHAPRFDKKWSCELETQIQLHQYNDKKRSHHWETSGRAGVSSVRLRLHVRVERGGYPGQPVGSGRRADECAYRLSVKWGTGGSLIAMTRSPVKSPRAHSFIGDPLHFPCAREQHRKMSTDGSGANKRQAQPRLVGGHGLLFVSEKQWFDCSTRFKKSVPANIRSPDLRFPPIYFYHFASSEAEIHQLFKA</sequence>
<protein>
    <submittedName>
        <fullName evidence="1">Uncharacterized protein</fullName>
    </submittedName>
</protein>
<proteinExistence type="predicted"/>
<evidence type="ECO:0000313" key="1">
    <source>
        <dbReference type="EMBL" id="UQC80065.1"/>
    </source>
</evidence>